<accession>A0A6C0ILD7</accession>
<name>A0A6C0ILD7_9ZZZZ</name>
<evidence type="ECO:0000313" key="3">
    <source>
        <dbReference type="EMBL" id="QHT93629.1"/>
    </source>
</evidence>
<dbReference type="EMBL" id="MN740209">
    <property type="protein sequence ID" value="QHT93629.1"/>
    <property type="molecule type" value="Genomic_DNA"/>
</dbReference>
<proteinExistence type="predicted"/>
<evidence type="ECO:0000256" key="2">
    <source>
        <dbReference type="SAM" id="MobiDB-lite"/>
    </source>
</evidence>
<feature type="region of interest" description="Disordered" evidence="2">
    <location>
        <begin position="1"/>
        <end position="41"/>
    </location>
</feature>
<sequence length="260" mass="29454">MSASKAIASAKNKKAGLNSPNPATPMSEQQNNTTDVGSQQSVTKLTIPQALQMIMKRLDIVEERMNEMEASFQETRAFGQQTENKYLVDAKVFDSLVTRLDNLENNKESLRNIEDNKQVDNEQVENLEKSVTHIQNGINDFKNDFVKLQSYVMDTNAKLTEVVFSIPTESMVEYREIFTKKTDEDINQKEDVNIENQCRDVSVPDINELSKLDLASLGLEPPVLKRQTNQILEPDDNIHVTNINDIFPDKKNSAELASEM</sequence>
<dbReference type="AlphaFoldDB" id="A0A6C0ILD7"/>
<evidence type="ECO:0000256" key="1">
    <source>
        <dbReference type="SAM" id="Coils"/>
    </source>
</evidence>
<keyword evidence="1" id="KW-0175">Coiled coil</keyword>
<feature type="coiled-coil region" evidence="1">
    <location>
        <begin position="51"/>
        <end position="130"/>
    </location>
</feature>
<feature type="compositionally biased region" description="Polar residues" evidence="2">
    <location>
        <begin position="18"/>
        <end position="41"/>
    </location>
</feature>
<organism evidence="3">
    <name type="scientific">viral metagenome</name>
    <dbReference type="NCBI Taxonomy" id="1070528"/>
    <lineage>
        <taxon>unclassified sequences</taxon>
        <taxon>metagenomes</taxon>
        <taxon>organismal metagenomes</taxon>
    </lineage>
</organism>
<protein>
    <submittedName>
        <fullName evidence="3">Uncharacterized protein</fullName>
    </submittedName>
</protein>
<reference evidence="3" key="1">
    <citation type="journal article" date="2020" name="Nature">
        <title>Giant virus diversity and host interactions through global metagenomics.</title>
        <authorList>
            <person name="Schulz F."/>
            <person name="Roux S."/>
            <person name="Paez-Espino D."/>
            <person name="Jungbluth S."/>
            <person name="Walsh D.A."/>
            <person name="Denef V.J."/>
            <person name="McMahon K.D."/>
            <person name="Konstantinidis K.T."/>
            <person name="Eloe-Fadrosh E.A."/>
            <person name="Kyrpides N.C."/>
            <person name="Woyke T."/>
        </authorList>
    </citation>
    <scope>NUCLEOTIDE SEQUENCE</scope>
    <source>
        <strain evidence="3">GVMAG-M-3300024252-29</strain>
    </source>
</reference>
<feature type="compositionally biased region" description="Low complexity" evidence="2">
    <location>
        <begin position="1"/>
        <end position="10"/>
    </location>
</feature>